<evidence type="ECO:0000256" key="1">
    <source>
        <dbReference type="SAM" id="MobiDB-lite"/>
    </source>
</evidence>
<keyword evidence="2" id="KW-0472">Membrane</keyword>
<gene>
    <name evidence="3" type="ORF">FB45DRAFT_1063748</name>
</gene>
<keyword evidence="2" id="KW-1133">Transmembrane helix</keyword>
<accession>A0AAD7FDB5</accession>
<dbReference type="EMBL" id="JARKIF010000021">
    <property type="protein sequence ID" value="KAJ7617245.1"/>
    <property type="molecule type" value="Genomic_DNA"/>
</dbReference>
<feature type="transmembrane region" description="Helical" evidence="2">
    <location>
        <begin position="223"/>
        <end position="247"/>
    </location>
</feature>
<comment type="caution">
    <text evidence="3">The sequence shown here is derived from an EMBL/GenBank/DDBJ whole genome shotgun (WGS) entry which is preliminary data.</text>
</comment>
<feature type="transmembrane region" description="Helical" evidence="2">
    <location>
        <begin position="189"/>
        <end position="211"/>
    </location>
</feature>
<keyword evidence="2" id="KW-0812">Transmembrane</keyword>
<feature type="transmembrane region" description="Helical" evidence="2">
    <location>
        <begin position="108"/>
        <end position="127"/>
    </location>
</feature>
<dbReference type="AlphaFoldDB" id="A0AAD7FDB5"/>
<evidence type="ECO:0000313" key="4">
    <source>
        <dbReference type="Proteomes" id="UP001221142"/>
    </source>
</evidence>
<keyword evidence="4" id="KW-1185">Reference proteome</keyword>
<protein>
    <submittedName>
        <fullName evidence="3">Uncharacterized protein</fullName>
    </submittedName>
</protein>
<feature type="transmembrane region" description="Helical" evidence="2">
    <location>
        <begin position="73"/>
        <end position="96"/>
    </location>
</feature>
<feature type="transmembrane region" description="Helical" evidence="2">
    <location>
        <begin position="30"/>
        <end position="52"/>
    </location>
</feature>
<dbReference type="Proteomes" id="UP001221142">
    <property type="component" value="Unassembled WGS sequence"/>
</dbReference>
<dbReference type="PANTHER" id="PTHR38848">
    <property type="entry name" value="G-PROTEIN COUPLED RECEPTORS FAMILY 3 PROFILE DOMAIN-CONTAINING PROTEIN"/>
    <property type="match status" value="1"/>
</dbReference>
<dbReference type="PANTHER" id="PTHR38848:SF3">
    <property type="entry name" value="G-PROTEIN COUPLED RECEPTORS FAMILY 3 PROFILE DOMAIN-CONTAINING PROTEIN"/>
    <property type="match status" value="1"/>
</dbReference>
<organism evidence="3 4">
    <name type="scientific">Roridomyces roridus</name>
    <dbReference type="NCBI Taxonomy" id="1738132"/>
    <lineage>
        <taxon>Eukaryota</taxon>
        <taxon>Fungi</taxon>
        <taxon>Dikarya</taxon>
        <taxon>Basidiomycota</taxon>
        <taxon>Agaricomycotina</taxon>
        <taxon>Agaricomycetes</taxon>
        <taxon>Agaricomycetidae</taxon>
        <taxon>Agaricales</taxon>
        <taxon>Marasmiineae</taxon>
        <taxon>Mycenaceae</taxon>
        <taxon>Roridomyces</taxon>
    </lineage>
</organism>
<feature type="transmembrane region" description="Helical" evidence="2">
    <location>
        <begin position="147"/>
        <end position="169"/>
    </location>
</feature>
<name>A0AAD7FDB5_9AGAR</name>
<proteinExistence type="predicted"/>
<evidence type="ECO:0000256" key="2">
    <source>
        <dbReference type="SAM" id="Phobius"/>
    </source>
</evidence>
<sequence>MTGKLNKMPRIRLGQALVPATLDIMSSATAVSQAMSVVILLVGITIVTAFLTKRLSSSWSLRDGWQRLNWPRLCIVLIFLDSYLFLFASGILMFGVSLQKDTKACASAIYLCVSFYTSSKVLIYAFLSEKVYMVWDTGRSRLRSPVYVLCIVTVTLYGAIVGLMAIGGIAELSPTDGLCVIGLKPTASIPLLSYDLYINILLTSLFLWPLFRSQHSTARLRRVAARTLIASAVALTTSTINMTVLTVLHGRELGWICLASCGTDVVFNAAALFWLTSGTSQSSLSGTSSARHETTNLEPNLIAFPAPPSPRRSHFKVDAPQSPSQEAFAKEDKRTYEMGPLSPSSARFQIQVTTESRVASGPPDVVDAEN</sequence>
<feature type="compositionally biased region" description="Polar residues" evidence="1">
    <location>
        <begin position="342"/>
        <end position="357"/>
    </location>
</feature>
<evidence type="ECO:0000313" key="3">
    <source>
        <dbReference type="EMBL" id="KAJ7617245.1"/>
    </source>
</evidence>
<feature type="region of interest" description="Disordered" evidence="1">
    <location>
        <begin position="308"/>
        <end position="370"/>
    </location>
</feature>
<reference evidence="3" key="1">
    <citation type="submission" date="2023-03" db="EMBL/GenBank/DDBJ databases">
        <title>Massive genome expansion in bonnet fungi (Mycena s.s.) driven by repeated elements and novel gene families across ecological guilds.</title>
        <authorList>
            <consortium name="Lawrence Berkeley National Laboratory"/>
            <person name="Harder C.B."/>
            <person name="Miyauchi S."/>
            <person name="Viragh M."/>
            <person name="Kuo A."/>
            <person name="Thoen E."/>
            <person name="Andreopoulos B."/>
            <person name="Lu D."/>
            <person name="Skrede I."/>
            <person name="Drula E."/>
            <person name="Henrissat B."/>
            <person name="Morin E."/>
            <person name="Kohler A."/>
            <person name="Barry K."/>
            <person name="LaButti K."/>
            <person name="Morin E."/>
            <person name="Salamov A."/>
            <person name="Lipzen A."/>
            <person name="Mereny Z."/>
            <person name="Hegedus B."/>
            <person name="Baldrian P."/>
            <person name="Stursova M."/>
            <person name="Weitz H."/>
            <person name="Taylor A."/>
            <person name="Grigoriev I.V."/>
            <person name="Nagy L.G."/>
            <person name="Martin F."/>
            <person name="Kauserud H."/>
        </authorList>
    </citation>
    <scope>NUCLEOTIDE SEQUENCE</scope>
    <source>
        <strain evidence="3">9284</strain>
    </source>
</reference>